<dbReference type="InterPro" id="IPR024932">
    <property type="entry name" value="ApbE"/>
</dbReference>
<dbReference type="GO" id="GO:0005886">
    <property type="term" value="C:plasma membrane"/>
    <property type="evidence" value="ECO:0007669"/>
    <property type="project" value="UniProtKB-SubCell"/>
</dbReference>
<comment type="function">
    <text evidence="12">Flavin transferase that catalyzes the transfer of the FMN moiety of FAD and its covalent binding to the hydroxyl group of a threonine residue in a target flavoprotein.</text>
</comment>
<evidence type="ECO:0000256" key="3">
    <source>
        <dbReference type="ARBA" id="ARBA00022630"/>
    </source>
</evidence>
<feature type="binding site" evidence="11">
    <location>
        <position position="175"/>
    </location>
    <ligand>
        <name>Mg(2+)</name>
        <dbReference type="ChEBI" id="CHEBI:18420"/>
    </ligand>
</feature>
<reference evidence="13" key="1">
    <citation type="journal article" date="2021" name="Microb. Physiol.">
        <title>Proteogenomic Insights into the Physiology of Marine, Sulfate-Reducing, Filamentous Desulfonema limicola and Desulfonema magnum.</title>
        <authorList>
            <person name="Schnaars V."/>
            <person name="Wohlbrand L."/>
            <person name="Scheve S."/>
            <person name="Hinrichs C."/>
            <person name="Reinhardt R."/>
            <person name="Rabus R."/>
        </authorList>
    </citation>
    <scope>NUCLEOTIDE SEQUENCE</scope>
    <source>
        <strain evidence="13">4be13</strain>
    </source>
</reference>
<dbReference type="Gene3D" id="3.10.520.10">
    <property type="entry name" value="ApbE-like domains"/>
    <property type="match status" value="1"/>
</dbReference>
<keyword evidence="3 10" id="KW-0285">Flavoprotein</keyword>
<dbReference type="PANTHER" id="PTHR30040">
    <property type="entry name" value="THIAMINE BIOSYNTHESIS LIPOPROTEIN APBE"/>
    <property type="match status" value="1"/>
</dbReference>
<dbReference type="AlphaFoldDB" id="A0A975BQ18"/>
<keyword evidence="12" id="KW-0997">Cell inner membrane</keyword>
<comment type="catalytic activity">
    <reaction evidence="9 10 12">
        <text>L-threonyl-[protein] + FAD = FMN-L-threonyl-[protein] + AMP + H(+)</text>
        <dbReference type="Rhea" id="RHEA:36847"/>
        <dbReference type="Rhea" id="RHEA-COMP:11060"/>
        <dbReference type="Rhea" id="RHEA-COMP:11061"/>
        <dbReference type="ChEBI" id="CHEBI:15378"/>
        <dbReference type="ChEBI" id="CHEBI:30013"/>
        <dbReference type="ChEBI" id="CHEBI:57692"/>
        <dbReference type="ChEBI" id="CHEBI:74257"/>
        <dbReference type="ChEBI" id="CHEBI:456215"/>
        <dbReference type="EC" id="2.7.1.180"/>
    </reaction>
</comment>
<dbReference type="PIRSF" id="PIRSF006268">
    <property type="entry name" value="ApbE"/>
    <property type="match status" value="1"/>
</dbReference>
<evidence type="ECO:0000256" key="9">
    <source>
        <dbReference type="ARBA" id="ARBA00048540"/>
    </source>
</evidence>
<organism evidence="13 14">
    <name type="scientific">Desulfonema magnum</name>
    <dbReference type="NCBI Taxonomy" id="45655"/>
    <lineage>
        <taxon>Bacteria</taxon>
        <taxon>Pseudomonadati</taxon>
        <taxon>Thermodesulfobacteriota</taxon>
        <taxon>Desulfobacteria</taxon>
        <taxon>Desulfobacterales</taxon>
        <taxon>Desulfococcaceae</taxon>
        <taxon>Desulfonema</taxon>
    </lineage>
</organism>
<dbReference type="PANTHER" id="PTHR30040:SF2">
    <property type="entry name" value="FAD:PROTEIN FMN TRANSFERASE"/>
    <property type="match status" value="1"/>
</dbReference>
<evidence type="ECO:0000256" key="10">
    <source>
        <dbReference type="PIRNR" id="PIRNR006268"/>
    </source>
</evidence>
<dbReference type="GO" id="GO:0046872">
    <property type="term" value="F:metal ion binding"/>
    <property type="evidence" value="ECO:0007669"/>
    <property type="project" value="UniProtKB-UniRule"/>
</dbReference>
<dbReference type="Pfam" id="PF02424">
    <property type="entry name" value="ApbE"/>
    <property type="match status" value="1"/>
</dbReference>
<evidence type="ECO:0000256" key="2">
    <source>
        <dbReference type="ARBA" id="ARBA00016337"/>
    </source>
</evidence>
<comment type="cofactor">
    <cofactor evidence="11">
        <name>Mg(2+)</name>
        <dbReference type="ChEBI" id="CHEBI:18420"/>
    </cofactor>
    <cofactor evidence="11">
        <name>Mn(2+)</name>
        <dbReference type="ChEBI" id="CHEBI:29035"/>
    </cofactor>
    <text evidence="11">Magnesium. Can also use manganese.</text>
</comment>
<evidence type="ECO:0000313" key="13">
    <source>
        <dbReference type="EMBL" id="QTA89764.1"/>
    </source>
</evidence>
<keyword evidence="4 10" id="KW-0808">Transferase</keyword>
<evidence type="ECO:0000256" key="4">
    <source>
        <dbReference type="ARBA" id="ARBA00022679"/>
    </source>
</evidence>
<keyword evidence="14" id="KW-1185">Reference proteome</keyword>
<comment type="subcellular location">
    <subcellularLocation>
        <location evidence="12">Cell inner membrane</location>
        <topology evidence="12">Lipid-anchor</topology>
        <orientation evidence="12">Periplasmic side</orientation>
    </subcellularLocation>
</comment>
<sequence length="340" mass="37932">MKKYINKTTGIILIAILMAGCGQKDEVLMTGKTMGTTYHIRVVTGFFENAEGLKKKIDERLREINQSMSTYIKESEISKFNAISSTDEKFYISDDFLKVMIVAKNLHDLTNHAWDGTIKPLINLWGFGNSEIRNDVPDAEEIHTILENIGFDHIKISEERYLKKGKASISLDLASIAKGYGVDQIADLIEKKGFKNFLVEIGGEVYASGFRKDGGQWKVGINTPRKDAAYDEIYNVVTLHDKAFATSGDYRNFFEADGKRYSHVLDPTTGYPVTNRVVSVSVVADNCTFADGLATALMVMGHEKGLKLVSTLDNTECLIVLEEKDGSLTDYFSKGFKLEN</sequence>
<keyword evidence="12" id="KW-0472">Membrane</keyword>
<dbReference type="Proteomes" id="UP000663722">
    <property type="component" value="Chromosome"/>
</dbReference>
<feature type="binding site" evidence="11">
    <location>
        <position position="291"/>
    </location>
    <ligand>
        <name>Mg(2+)</name>
        <dbReference type="ChEBI" id="CHEBI:18420"/>
    </ligand>
</feature>
<keyword evidence="12" id="KW-1003">Cell membrane</keyword>
<evidence type="ECO:0000256" key="11">
    <source>
        <dbReference type="PIRSR" id="PIRSR006268-2"/>
    </source>
</evidence>
<protein>
    <recommendedName>
        <fullName evidence="2 10">FAD:protein FMN transferase</fullName>
        <ecNumber evidence="1 10">2.7.1.180</ecNumber>
    </recommendedName>
    <alternativeName>
        <fullName evidence="8 10">Flavin transferase</fullName>
    </alternativeName>
</protein>
<keyword evidence="12" id="KW-0449">Lipoprotein</keyword>
<evidence type="ECO:0000256" key="5">
    <source>
        <dbReference type="ARBA" id="ARBA00022723"/>
    </source>
</evidence>
<dbReference type="KEGG" id="dmm:dnm_058210"/>
<evidence type="ECO:0000256" key="6">
    <source>
        <dbReference type="ARBA" id="ARBA00022827"/>
    </source>
</evidence>
<name>A0A975BQ18_9BACT</name>
<evidence type="ECO:0000256" key="8">
    <source>
        <dbReference type="ARBA" id="ARBA00031306"/>
    </source>
</evidence>
<dbReference type="SUPFAM" id="SSF143631">
    <property type="entry name" value="ApbE-like"/>
    <property type="match status" value="1"/>
</dbReference>
<keyword evidence="7 10" id="KW-0460">Magnesium</keyword>
<evidence type="ECO:0000256" key="7">
    <source>
        <dbReference type="ARBA" id="ARBA00022842"/>
    </source>
</evidence>
<dbReference type="EMBL" id="CP061800">
    <property type="protein sequence ID" value="QTA89764.1"/>
    <property type="molecule type" value="Genomic_DNA"/>
</dbReference>
<dbReference type="EC" id="2.7.1.180" evidence="1 10"/>
<accession>A0A975BQ18</accession>
<dbReference type="InterPro" id="IPR003374">
    <property type="entry name" value="ApbE-like_sf"/>
</dbReference>
<dbReference type="PROSITE" id="PS51257">
    <property type="entry name" value="PROKAR_LIPOPROTEIN"/>
    <property type="match status" value="1"/>
</dbReference>
<comment type="similarity">
    <text evidence="10 12">Belongs to the ApbE family.</text>
</comment>
<dbReference type="RefSeq" id="WP_207678246.1">
    <property type="nucleotide sequence ID" value="NZ_CP061800.1"/>
</dbReference>
<evidence type="ECO:0000313" key="14">
    <source>
        <dbReference type="Proteomes" id="UP000663722"/>
    </source>
</evidence>
<evidence type="ECO:0000256" key="1">
    <source>
        <dbReference type="ARBA" id="ARBA00011955"/>
    </source>
</evidence>
<gene>
    <name evidence="13" type="primary">apbE</name>
    <name evidence="13" type="ORF">dnm_058210</name>
</gene>
<keyword evidence="6 10" id="KW-0274">FAD</keyword>
<dbReference type="GO" id="GO:0016740">
    <property type="term" value="F:transferase activity"/>
    <property type="evidence" value="ECO:0007669"/>
    <property type="project" value="UniProtKB-UniRule"/>
</dbReference>
<evidence type="ECO:0000256" key="12">
    <source>
        <dbReference type="RuleBase" id="RU363002"/>
    </source>
</evidence>
<feature type="binding site" evidence="11">
    <location>
        <position position="295"/>
    </location>
    <ligand>
        <name>Mg(2+)</name>
        <dbReference type="ChEBI" id="CHEBI:18420"/>
    </ligand>
</feature>
<proteinExistence type="inferred from homology"/>
<keyword evidence="5 10" id="KW-0479">Metal-binding</keyword>